<dbReference type="GeneID" id="119726463"/>
<evidence type="ECO:0000313" key="6">
    <source>
        <dbReference type="EnsemblMetazoa" id="XP_038054094.1"/>
    </source>
</evidence>
<organism evidence="6 7">
    <name type="scientific">Patiria miniata</name>
    <name type="common">Bat star</name>
    <name type="synonym">Asterina miniata</name>
    <dbReference type="NCBI Taxonomy" id="46514"/>
    <lineage>
        <taxon>Eukaryota</taxon>
        <taxon>Metazoa</taxon>
        <taxon>Echinodermata</taxon>
        <taxon>Eleutherozoa</taxon>
        <taxon>Asterozoa</taxon>
        <taxon>Asteroidea</taxon>
        <taxon>Valvatacea</taxon>
        <taxon>Valvatida</taxon>
        <taxon>Asterinidae</taxon>
        <taxon>Patiria</taxon>
    </lineage>
</organism>
<dbReference type="Gene3D" id="1.20.1280.50">
    <property type="match status" value="1"/>
</dbReference>
<keyword evidence="7" id="KW-1185">Reference proteome</keyword>
<protein>
    <recommendedName>
        <fullName evidence="5">F-box domain-containing protein</fullName>
    </recommendedName>
</protein>
<evidence type="ECO:0000313" key="7">
    <source>
        <dbReference type="Proteomes" id="UP000887568"/>
    </source>
</evidence>
<dbReference type="Gene3D" id="1.20.120.520">
    <property type="entry name" value="nmb1532 protein domain like"/>
    <property type="match status" value="1"/>
</dbReference>
<dbReference type="SUPFAM" id="SSF52047">
    <property type="entry name" value="RNI-like"/>
    <property type="match status" value="1"/>
</dbReference>
<sequence length="653" mass="72871">MAPAPQEVDVFSGPHSRMKELVRIYSDKLTATDFSNYAELRGLLWSLRSTFREFKTHECIENECIMLKLRHRLDYLKIENQAVYKIHSDNRLSEMQGLLEEGCNKTEHCHSPSEMVTIGRNISDALEVFTKDFLPHMQEEEECFQPLLMKYFTYEELKRIRYDVLQKHALHTKYCSENDKESDLDETFEKVDEVKAEEVQDVSQDKIAGLPSEVLLQIFSYLNPKELCRCAQVNSQWSQLAMDGALWKNILPVRWAQGDWSSVPTNSEDVEDIVQDDDEGTYVTVDEDADFDESESSGYSDERDSYEVSRSVLRIRREAKMLDGISKYLIPMVGRGVETLMLSQSKGLNNAVVYRLLSNTPNLKHLDLSLTKVSDIAFKGFGKNGTGKHLKYLNLTGCTSMTDATLKRLSLAISAPLVNEEPNGETIEGQSCSRGGCGRYSCGVISIDELSKDKNGKPKSQCAIRTVSSDSYAVHLNHTGQGTRPGAGLCRTGRQRGGVHERHSVCQGSSRAPDTSYRTESCCGSVNGSDDAHRTSCCDILISDRSCESIDHQTVNQSSRLEFLSLAGCYKITDAGLRYLATNGGQRHLKHLDLSGCANVTSAGLNQLAAACPSLDHEEFFYCDNISEGPYANTASGCQNLQCKHLVCCRSGE</sequence>
<dbReference type="InterPro" id="IPR006553">
    <property type="entry name" value="Leu-rich_rpt_Cys-con_subtyp"/>
</dbReference>
<dbReference type="Proteomes" id="UP000887568">
    <property type="component" value="Unplaced"/>
</dbReference>
<dbReference type="PANTHER" id="PTHR13382">
    <property type="entry name" value="MITOCHONDRIAL ATP SYNTHASE COUPLING FACTOR B"/>
    <property type="match status" value="1"/>
</dbReference>
<dbReference type="Pfam" id="PF13516">
    <property type="entry name" value="LRR_6"/>
    <property type="match status" value="1"/>
</dbReference>
<dbReference type="CDD" id="cd12109">
    <property type="entry name" value="Hr_FBXL5"/>
    <property type="match status" value="1"/>
</dbReference>
<keyword evidence="1" id="KW-0963">Cytoplasm</keyword>
<feature type="domain" description="F-box" evidence="5">
    <location>
        <begin position="204"/>
        <end position="250"/>
    </location>
</feature>
<evidence type="ECO:0000256" key="1">
    <source>
        <dbReference type="ARBA" id="ARBA00022490"/>
    </source>
</evidence>
<dbReference type="Pfam" id="PF12937">
    <property type="entry name" value="F-box-like"/>
    <property type="match status" value="1"/>
</dbReference>
<dbReference type="AlphaFoldDB" id="A0A913ZRS1"/>
<dbReference type="InterPro" id="IPR045808">
    <property type="entry name" value="Hr_FBXL5"/>
</dbReference>
<dbReference type="SMART" id="SM00256">
    <property type="entry name" value="FBOX"/>
    <property type="match status" value="1"/>
</dbReference>
<evidence type="ECO:0000256" key="4">
    <source>
        <dbReference type="ARBA" id="ARBA00023004"/>
    </source>
</evidence>
<dbReference type="CDD" id="cd22118">
    <property type="entry name" value="F-box_FBXL5"/>
    <property type="match status" value="1"/>
</dbReference>
<dbReference type="InterPro" id="IPR050648">
    <property type="entry name" value="F-box_LRR-repeat"/>
</dbReference>
<dbReference type="Gene3D" id="3.80.10.10">
    <property type="entry name" value="Ribonuclease Inhibitor"/>
    <property type="match status" value="2"/>
</dbReference>
<keyword evidence="4" id="KW-0408">Iron</keyword>
<dbReference type="SUPFAM" id="SSF81383">
    <property type="entry name" value="F-box domain"/>
    <property type="match status" value="1"/>
</dbReference>
<dbReference type="SMART" id="SM00367">
    <property type="entry name" value="LRR_CC"/>
    <property type="match status" value="4"/>
</dbReference>
<dbReference type="OrthoDB" id="10257471at2759"/>
<dbReference type="GO" id="GO:0006879">
    <property type="term" value="P:intracellular iron ion homeostasis"/>
    <property type="evidence" value="ECO:0007669"/>
    <property type="project" value="InterPro"/>
</dbReference>
<name>A0A913ZRS1_PATMI</name>
<proteinExistence type="predicted"/>
<dbReference type="OMA" id="GEMFCGH"/>
<evidence type="ECO:0000256" key="2">
    <source>
        <dbReference type="ARBA" id="ARBA00022723"/>
    </source>
</evidence>
<dbReference type="PROSITE" id="PS50181">
    <property type="entry name" value="FBOX"/>
    <property type="match status" value="1"/>
</dbReference>
<dbReference type="EnsemblMetazoa" id="XM_038198166.1">
    <property type="protein sequence ID" value="XP_038054094.1"/>
    <property type="gene ID" value="LOC119726463"/>
</dbReference>
<dbReference type="GO" id="GO:0005737">
    <property type="term" value="C:cytoplasm"/>
    <property type="evidence" value="ECO:0007669"/>
    <property type="project" value="TreeGrafter"/>
</dbReference>
<evidence type="ECO:0000256" key="3">
    <source>
        <dbReference type="ARBA" id="ARBA00022786"/>
    </source>
</evidence>
<dbReference type="InterPro" id="IPR032675">
    <property type="entry name" value="LRR_dom_sf"/>
</dbReference>
<keyword evidence="2" id="KW-0479">Metal-binding</keyword>
<accession>A0A913ZRS1</accession>
<dbReference type="InterPro" id="IPR001611">
    <property type="entry name" value="Leu-rich_rpt"/>
</dbReference>
<evidence type="ECO:0000259" key="5">
    <source>
        <dbReference type="PROSITE" id="PS50181"/>
    </source>
</evidence>
<reference evidence="6" key="1">
    <citation type="submission" date="2022-11" db="UniProtKB">
        <authorList>
            <consortium name="EnsemblMetazoa"/>
        </authorList>
    </citation>
    <scope>IDENTIFICATION</scope>
</reference>
<keyword evidence="3" id="KW-0833">Ubl conjugation pathway</keyword>
<dbReference type="GO" id="GO:0046872">
    <property type="term" value="F:metal ion binding"/>
    <property type="evidence" value="ECO:0007669"/>
    <property type="project" value="UniProtKB-KW"/>
</dbReference>
<dbReference type="InterPro" id="IPR001810">
    <property type="entry name" value="F-box_dom"/>
</dbReference>
<dbReference type="RefSeq" id="XP_038054094.1">
    <property type="nucleotide sequence ID" value="XM_038198166.1"/>
</dbReference>
<dbReference type="InterPro" id="IPR036047">
    <property type="entry name" value="F-box-like_dom_sf"/>
</dbReference>